<organism evidence="1 2">
    <name type="scientific">Streptosporangium album</name>
    <dbReference type="NCBI Taxonomy" id="47479"/>
    <lineage>
        <taxon>Bacteria</taxon>
        <taxon>Bacillati</taxon>
        <taxon>Actinomycetota</taxon>
        <taxon>Actinomycetes</taxon>
        <taxon>Streptosporangiales</taxon>
        <taxon>Streptosporangiaceae</taxon>
        <taxon>Streptosporangium</taxon>
    </lineage>
</organism>
<dbReference type="InterPro" id="IPR013320">
    <property type="entry name" value="ConA-like_dom_sf"/>
</dbReference>
<dbReference type="SUPFAM" id="SSF49899">
    <property type="entry name" value="Concanavalin A-like lectins/glucanases"/>
    <property type="match status" value="1"/>
</dbReference>
<comment type="caution">
    <text evidence="1">The sequence shown here is derived from an EMBL/GenBank/DDBJ whole genome shotgun (WGS) entry which is preliminary data.</text>
</comment>
<reference evidence="1 2" key="1">
    <citation type="submission" date="2020-08" db="EMBL/GenBank/DDBJ databases">
        <title>Sequencing the genomes of 1000 actinobacteria strains.</title>
        <authorList>
            <person name="Klenk H.-P."/>
        </authorList>
    </citation>
    <scope>NUCLEOTIDE SEQUENCE [LARGE SCALE GENOMIC DNA]</scope>
    <source>
        <strain evidence="1 2">DSM 43023</strain>
    </source>
</reference>
<keyword evidence="2" id="KW-1185">Reference proteome</keyword>
<evidence type="ECO:0008006" key="3">
    <source>
        <dbReference type="Google" id="ProtNLM"/>
    </source>
</evidence>
<gene>
    <name evidence="1" type="ORF">FHR32_000172</name>
</gene>
<dbReference type="AlphaFoldDB" id="A0A7W7RPL9"/>
<evidence type="ECO:0000313" key="1">
    <source>
        <dbReference type="EMBL" id="MBB4935867.1"/>
    </source>
</evidence>
<protein>
    <recommendedName>
        <fullName evidence="3">Concanavalin A-like lectin/glucanases superfamily protein</fullName>
    </recommendedName>
</protein>
<sequence length="182" mass="19967">MRVVRDGPNSNTPDPNDHYNAVGLAGVLTGTSQGHDVRALLEVINVSGELRVVALGRRVDGGRSQTFAANEAWQSVLPPNEWVFLTATFDFDEGTMALYKNGRPLDGAYTLTDDPWEVAGPPEPDLTSATDPRGIKIGGSFPQNTKEQNPCDCRLDDLMFLDRAVTGKEVLQQYRWATKNHP</sequence>
<name>A0A7W7RPL9_9ACTN</name>
<proteinExistence type="predicted"/>
<accession>A0A7W7RPL9</accession>
<dbReference type="Gene3D" id="2.60.120.200">
    <property type="match status" value="1"/>
</dbReference>
<dbReference type="RefSeq" id="WP_184752057.1">
    <property type="nucleotide sequence ID" value="NZ_BAABEK010000019.1"/>
</dbReference>
<dbReference type="EMBL" id="JACHJU010000001">
    <property type="protein sequence ID" value="MBB4935867.1"/>
    <property type="molecule type" value="Genomic_DNA"/>
</dbReference>
<evidence type="ECO:0000313" key="2">
    <source>
        <dbReference type="Proteomes" id="UP000534286"/>
    </source>
</evidence>
<dbReference type="Pfam" id="PF13385">
    <property type="entry name" value="Laminin_G_3"/>
    <property type="match status" value="1"/>
</dbReference>
<dbReference type="Proteomes" id="UP000534286">
    <property type="component" value="Unassembled WGS sequence"/>
</dbReference>